<dbReference type="AlphaFoldDB" id="A0A6J4IWN2"/>
<evidence type="ECO:0000313" key="2">
    <source>
        <dbReference type="EMBL" id="CAA9262021.1"/>
    </source>
</evidence>
<feature type="non-terminal residue" evidence="2">
    <location>
        <position position="70"/>
    </location>
</feature>
<feature type="compositionally biased region" description="Basic residues" evidence="1">
    <location>
        <begin position="49"/>
        <end position="62"/>
    </location>
</feature>
<organism evidence="2">
    <name type="scientific">uncultured Blastococcus sp</name>
    <dbReference type="NCBI Taxonomy" id="217144"/>
    <lineage>
        <taxon>Bacteria</taxon>
        <taxon>Bacillati</taxon>
        <taxon>Actinomycetota</taxon>
        <taxon>Actinomycetes</taxon>
        <taxon>Geodermatophilales</taxon>
        <taxon>Geodermatophilaceae</taxon>
        <taxon>Blastococcus</taxon>
        <taxon>environmental samples</taxon>
    </lineage>
</organism>
<name>A0A6J4IWN2_9ACTN</name>
<feature type="non-terminal residue" evidence="2">
    <location>
        <position position="1"/>
    </location>
</feature>
<gene>
    <name evidence="2" type="ORF">AVDCRST_MAG57-2692</name>
</gene>
<evidence type="ECO:0000256" key="1">
    <source>
        <dbReference type="SAM" id="MobiDB-lite"/>
    </source>
</evidence>
<sequence length="70" mass="7078">AARRSRQRGSRAAGRAGGGGPSPGDRSAGGRRVLHGPAASAARAPGRPPARRRGVRARRPRRLAPAPGAV</sequence>
<accession>A0A6J4IWN2</accession>
<reference evidence="2" key="1">
    <citation type="submission" date="2020-02" db="EMBL/GenBank/DDBJ databases">
        <authorList>
            <person name="Meier V. D."/>
        </authorList>
    </citation>
    <scope>NUCLEOTIDE SEQUENCE</scope>
    <source>
        <strain evidence="2">AVDCRST_MAG57</strain>
    </source>
</reference>
<dbReference type="EMBL" id="CADCTI010000224">
    <property type="protein sequence ID" value="CAA9262021.1"/>
    <property type="molecule type" value="Genomic_DNA"/>
</dbReference>
<protein>
    <submittedName>
        <fullName evidence="2">Uncharacterized protein</fullName>
    </submittedName>
</protein>
<feature type="region of interest" description="Disordered" evidence="1">
    <location>
        <begin position="1"/>
        <end position="70"/>
    </location>
</feature>
<feature type="compositionally biased region" description="Low complexity" evidence="1">
    <location>
        <begin position="36"/>
        <end position="45"/>
    </location>
</feature>
<proteinExistence type="predicted"/>